<name>K5W1K2_PHACS</name>
<evidence type="ECO:0000313" key="1">
    <source>
        <dbReference type="EMBL" id="EKM57733.1"/>
    </source>
</evidence>
<dbReference type="GeneID" id="18912526"/>
<dbReference type="Proteomes" id="UP000008370">
    <property type="component" value="Unassembled WGS sequence"/>
</dbReference>
<gene>
    <name evidence="1" type="ORF">PHACADRAFT_206611</name>
</gene>
<evidence type="ECO:0000313" key="2">
    <source>
        <dbReference type="Proteomes" id="UP000008370"/>
    </source>
</evidence>
<proteinExistence type="predicted"/>
<organism evidence="1 2">
    <name type="scientific">Phanerochaete carnosa (strain HHB-10118-sp)</name>
    <name type="common">White-rot fungus</name>
    <name type="synonym">Peniophora carnosa</name>
    <dbReference type="NCBI Taxonomy" id="650164"/>
    <lineage>
        <taxon>Eukaryota</taxon>
        <taxon>Fungi</taxon>
        <taxon>Dikarya</taxon>
        <taxon>Basidiomycota</taxon>
        <taxon>Agaricomycotina</taxon>
        <taxon>Agaricomycetes</taxon>
        <taxon>Polyporales</taxon>
        <taxon>Phanerochaetaceae</taxon>
        <taxon>Phanerochaete</taxon>
    </lineage>
</organism>
<keyword evidence="2" id="KW-1185">Reference proteome</keyword>
<dbReference type="KEGG" id="pco:PHACADRAFT_206611"/>
<dbReference type="OrthoDB" id="1862401at2759"/>
<dbReference type="InParanoid" id="K5W1K2"/>
<dbReference type="HOGENOM" id="CLU_2373489_0_0_1"/>
<dbReference type="RefSeq" id="XP_007393079.1">
    <property type="nucleotide sequence ID" value="XM_007393017.1"/>
</dbReference>
<reference evidence="1 2" key="1">
    <citation type="journal article" date="2012" name="BMC Genomics">
        <title>Comparative genomics of the white-rot fungi, Phanerochaete carnosa and P. chrysosporium, to elucidate the genetic basis of the distinct wood types they colonize.</title>
        <authorList>
            <person name="Suzuki H."/>
            <person name="MacDonald J."/>
            <person name="Syed K."/>
            <person name="Salamov A."/>
            <person name="Hori C."/>
            <person name="Aerts A."/>
            <person name="Henrissat B."/>
            <person name="Wiebenga A."/>
            <person name="vanKuyk P.A."/>
            <person name="Barry K."/>
            <person name="Lindquist E."/>
            <person name="LaButti K."/>
            <person name="Lapidus A."/>
            <person name="Lucas S."/>
            <person name="Coutinho P."/>
            <person name="Gong Y."/>
            <person name="Samejima M."/>
            <person name="Mahadevan R."/>
            <person name="Abou-Zaid M."/>
            <person name="de Vries R.P."/>
            <person name="Igarashi K."/>
            <person name="Yadav J.S."/>
            <person name="Grigoriev I.V."/>
            <person name="Master E.R."/>
        </authorList>
    </citation>
    <scope>NUCLEOTIDE SEQUENCE [LARGE SCALE GENOMIC DNA]</scope>
    <source>
        <strain evidence="1 2">HHB-10118-sp</strain>
    </source>
</reference>
<sequence>MVVNSTWRFDWTSAHFGFPDQTRFFHTVLDEPRFVKMFQPNPTRQPDGTWNRRPKDDVEITFYIHKELKESFKEIFASQARVLGMSGDVEWVDVA</sequence>
<dbReference type="EMBL" id="JH930470">
    <property type="protein sequence ID" value="EKM57733.1"/>
    <property type="molecule type" value="Genomic_DNA"/>
</dbReference>
<protein>
    <submittedName>
        <fullName evidence="1">Uncharacterized protein</fullName>
    </submittedName>
</protein>
<accession>K5W1K2</accession>
<dbReference type="AlphaFoldDB" id="K5W1K2"/>